<protein>
    <submittedName>
        <fullName evidence="2">Uncharacterized protein</fullName>
    </submittedName>
</protein>
<feature type="compositionally biased region" description="Basic residues" evidence="1">
    <location>
        <begin position="64"/>
        <end position="81"/>
    </location>
</feature>
<dbReference type="RefSeq" id="YP_001039742.1">
    <property type="nucleotide sequence ID" value="NC_009015.1"/>
</dbReference>
<sequence length="81" mass="9358">MNRGFLLCEDRITGPWCLCSGLPSPYHYRGLRNRLPVPSRRSLLRFSPSRSASAGVEPSESPHSRRNRSSRGRRAYCRLRR</sequence>
<dbReference type="Proteomes" id="UP000001793">
    <property type="component" value="Segment"/>
</dbReference>
<accession>A1YZW2</accession>
<organism evidence="2 3">
    <name type="scientific">Burkholderia phage BcepF1</name>
    <dbReference type="NCBI Taxonomy" id="2886897"/>
    <lineage>
        <taxon>Viruses</taxon>
        <taxon>Duplodnaviria</taxon>
        <taxon>Heunggongvirae</taxon>
        <taxon>Uroviricota</taxon>
        <taxon>Caudoviricetes</taxon>
        <taxon>Lindbergviridae</taxon>
        <taxon>Bcepfunavirus</taxon>
        <taxon>Bcepfunavirus bcepF1</taxon>
    </lineage>
</organism>
<dbReference type="EMBL" id="EF153632">
    <property type="protein sequence ID" value="ABL96789.1"/>
    <property type="molecule type" value="Genomic_DNA"/>
</dbReference>
<evidence type="ECO:0000313" key="3">
    <source>
        <dbReference type="Proteomes" id="UP000001793"/>
    </source>
</evidence>
<dbReference type="GeneID" id="4818243"/>
<reference evidence="2 3" key="1">
    <citation type="submission" date="2006-12" db="EMBL/GenBank/DDBJ databases">
        <title>Genomic analysis of Burkholderia ambifaria phage BcepF1, a member of the Bcep781- like phage supergroup.</title>
        <authorList>
            <person name="Summer E.J."/>
            <person name="Robinson S."/>
            <person name="Haines C."/>
            <person name="Adams B."/>
            <person name="Daggett M."/>
            <person name="Landua J."/>
            <person name="Swanson S."/>
            <person name="Vorndam W."/>
            <person name="Morrison W."/>
            <person name="Nail K."/>
            <person name="Gonzalez C."/>
            <person name="Young R."/>
        </authorList>
    </citation>
    <scope>NUCLEOTIDE SEQUENCE [LARGE SCALE GENOMIC DNA]</scope>
</reference>
<gene>
    <name evidence="2" type="ORF">BcepF1.058</name>
</gene>
<evidence type="ECO:0000313" key="2">
    <source>
        <dbReference type="EMBL" id="ABL96789.1"/>
    </source>
</evidence>
<evidence type="ECO:0000256" key="1">
    <source>
        <dbReference type="SAM" id="MobiDB-lite"/>
    </source>
</evidence>
<keyword evidence="3" id="KW-1185">Reference proteome</keyword>
<dbReference type="KEGG" id="vg:4818243"/>
<name>A1YZW2_9CAUD</name>
<feature type="region of interest" description="Disordered" evidence="1">
    <location>
        <begin position="46"/>
        <end position="81"/>
    </location>
</feature>
<proteinExistence type="predicted"/>